<gene>
    <name evidence="3" type="ORF">L2Y54_16835</name>
</gene>
<organism evidence="3 4">
    <name type="scientific">Thiothrix winogradskyi</name>
    <dbReference type="NCBI Taxonomy" id="96472"/>
    <lineage>
        <taxon>Bacteria</taxon>
        <taxon>Pseudomonadati</taxon>
        <taxon>Pseudomonadota</taxon>
        <taxon>Gammaproteobacteria</taxon>
        <taxon>Thiotrichales</taxon>
        <taxon>Thiotrichaceae</taxon>
        <taxon>Thiothrix</taxon>
    </lineage>
</organism>
<keyword evidence="1" id="KW-0175">Coiled coil</keyword>
<accession>A0ABY3SXP8</accession>
<feature type="coiled-coil region" evidence="1">
    <location>
        <begin position="90"/>
        <end position="136"/>
    </location>
</feature>
<proteinExistence type="predicted"/>
<evidence type="ECO:0000256" key="2">
    <source>
        <dbReference type="SAM" id="Phobius"/>
    </source>
</evidence>
<feature type="transmembrane region" description="Helical" evidence="2">
    <location>
        <begin position="6"/>
        <end position="23"/>
    </location>
</feature>
<keyword evidence="2" id="KW-1133">Transmembrane helix</keyword>
<dbReference type="Proteomes" id="UP001054801">
    <property type="component" value="Chromosome"/>
</dbReference>
<name>A0ABY3SXP8_9GAMM</name>
<reference evidence="3" key="1">
    <citation type="journal article" date="2022" name="Microorganisms">
        <title>Two New Species of Filamentous Sulfur Bacteria of the Genus Thiothrix, Thiothrix winogradskyi sp. nov. and 'Candidatus Thiothrix sulfatifontis' sp. nov.</title>
        <authorList>
            <person name="Ravin N.V."/>
            <person name="Rossetti S."/>
            <person name="Beletsky A.V."/>
            <person name="Kadnikov V.V."/>
            <person name="Rudenko T.S."/>
            <person name="Smolyakov D.D."/>
            <person name="Moskvitina M.I."/>
            <person name="Gureeva M.V."/>
            <person name="Mardanov A.V."/>
            <person name="Grabovich M.Y."/>
        </authorList>
    </citation>
    <scope>NUCLEOTIDE SEQUENCE</scope>
    <source>
        <strain evidence="3">CT3</strain>
    </source>
</reference>
<dbReference type="RefSeq" id="WP_236497783.1">
    <property type="nucleotide sequence ID" value="NZ_CP091244.1"/>
</dbReference>
<evidence type="ECO:0000313" key="4">
    <source>
        <dbReference type="Proteomes" id="UP001054801"/>
    </source>
</evidence>
<dbReference type="EMBL" id="CP091244">
    <property type="protein sequence ID" value="UJS23588.1"/>
    <property type="molecule type" value="Genomic_DNA"/>
</dbReference>
<sequence>MNKVWFMGGSLILSFITGLYVFFPNQHGKLLPDFTAVRIDPISPPIFSSLELEKGQSVLGEAGKVKPEQRAADGRVIVSEILPPEVQQLNDGLTQMTQDLQKQAQTLEKSDSFSKQDEAENLIQQTDKLIAELSDKHSIKNLVVLSENTDITDPELKQVKENIDIVQKSIQYLSQPIQ</sequence>
<evidence type="ECO:0000256" key="1">
    <source>
        <dbReference type="SAM" id="Coils"/>
    </source>
</evidence>
<keyword evidence="4" id="KW-1185">Reference proteome</keyword>
<keyword evidence="2" id="KW-0812">Transmembrane</keyword>
<protein>
    <submittedName>
        <fullName evidence="3">Uncharacterized protein</fullName>
    </submittedName>
</protein>
<evidence type="ECO:0000313" key="3">
    <source>
        <dbReference type="EMBL" id="UJS23588.1"/>
    </source>
</evidence>
<keyword evidence="2" id="KW-0472">Membrane</keyword>